<evidence type="ECO:0000256" key="1">
    <source>
        <dbReference type="ARBA" id="ARBA00008520"/>
    </source>
</evidence>
<evidence type="ECO:0008006" key="5">
    <source>
        <dbReference type="Google" id="ProtNLM"/>
    </source>
</evidence>
<comment type="similarity">
    <text evidence="1">Belongs to the bacterial solute-binding protein 1 family.</text>
</comment>
<organism evidence="3 4">
    <name type="scientific">Candidatus Daviesbacteria bacterium GW2011_GWA2_42_7</name>
    <dbReference type="NCBI Taxonomy" id="1618425"/>
    <lineage>
        <taxon>Bacteria</taxon>
        <taxon>Candidatus Daviesiibacteriota</taxon>
    </lineage>
</organism>
<dbReference type="InterPro" id="IPR006059">
    <property type="entry name" value="SBP"/>
</dbReference>
<dbReference type="Pfam" id="PF01547">
    <property type="entry name" value="SBP_bac_1"/>
    <property type="match status" value="1"/>
</dbReference>
<comment type="caution">
    <text evidence="3">The sequence shown here is derived from an EMBL/GenBank/DDBJ whole genome shotgun (WGS) entry which is preliminary data.</text>
</comment>
<protein>
    <recommendedName>
        <fullName evidence="5">Extracellular solute-binding protein family 1</fullName>
    </recommendedName>
</protein>
<evidence type="ECO:0000256" key="2">
    <source>
        <dbReference type="ARBA" id="ARBA00022448"/>
    </source>
</evidence>
<dbReference type="AlphaFoldDB" id="A0A0G1BCK2"/>
<evidence type="ECO:0000313" key="3">
    <source>
        <dbReference type="EMBL" id="KKS70919.1"/>
    </source>
</evidence>
<dbReference type="InterPro" id="IPR050490">
    <property type="entry name" value="Bact_solute-bd_prot1"/>
</dbReference>
<sequence>MLLQKEEGEDKNISLNYWGLGEDEAPFRPIIGSYQLQNPKVKITFARQSLLNYRTRLLTQLQAGQGPDIFLIHSSWLPMFSEDLSPAPGEILSTDEYTKLFYQIAKETLINGGKIYAVPKEIDGLALLYNEDILKAAGATVPVTWQEFLDVARRVTVKNTAGQI</sequence>
<dbReference type="PANTHER" id="PTHR43649:SF29">
    <property type="entry name" value="OSMOPROTECTIVE COMPOUNDS-BINDING PROTEIN GGTB"/>
    <property type="match status" value="1"/>
</dbReference>
<feature type="non-terminal residue" evidence="3">
    <location>
        <position position="164"/>
    </location>
</feature>
<dbReference type="Proteomes" id="UP000034785">
    <property type="component" value="Unassembled WGS sequence"/>
</dbReference>
<gene>
    <name evidence="3" type="ORF">UV41_C0010G0030</name>
</gene>
<dbReference type="EMBL" id="LCEJ01000010">
    <property type="protein sequence ID" value="KKS70919.1"/>
    <property type="molecule type" value="Genomic_DNA"/>
</dbReference>
<evidence type="ECO:0000313" key="4">
    <source>
        <dbReference type="Proteomes" id="UP000034785"/>
    </source>
</evidence>
<proteinExistence type="inferred from homology"/>
<dbReference type="SUPFAM" id="SSF53850">
    <property type="entry name" value="Periplasmic binding protein-like II"/>
    <property type="match status" value="1"/>
</dbReference>
<accession>A0A0G1BCK2</accession>
<dbReference type="PANTHER" id="PTHR43649">
    <property type="entry name" value="ARABINOSE-BINDING PROTEIN-RELATED"/>
    <property type="match status" value="1"/>
</dbReference>
<keyword evidence="2" id="KW-0813">Transport</keyword>
<name>A0A0G1BCK2_9BACT</name>
<dbReference type="Gene3D" id="3.40.190.10">
    <property type="entry name" value="Periplasmic binding protein-like II"/>
    <property type="match status" value="1"/>
</dbReference>
<reference evidence="3 4" key="1">
    <citation type="journal article" date="2015" name="Nature">
        <title>rRNA introns, odd ribosomes, and small enigmatic genomes across a large radiation of phyla.</title>
        <authorList>
            <person name="Brown C.T."/>
            <person name="Hug L.A."/>
            <person name="Thomas B.C."/>
            <person name="Sharon I."/>
            <person name="Castelle C.J."/>
            <person name="Singh A."/>
            <person name="Wilkins M.J."/>
            <person name="Williams K.H."/>
            <person name="Banfield J.F."/>
        </authorList>
    </citation>
    <scope>NUCLEOTIDE SEQUENCE [LARGE SCALE GENOMIC DNA]</scope>
</reference>